<dbReference type="PROSITE" id="PS50235">
    <property type="entry name" value="USP_3"/>
    <property type="match status" value="1"/>
</dbReference>
<dbReference type="CDD" id="cd02674">
    <property type="entry name" value="Peptidase_C19R"/>
    <property type="match status" value="1"/>
</dbReference>
<dbReference type="EMBL" id="GIBP01007414">
    <property type="protein sequence ID" value="NDV36383.1"/>
    <property type="molecule type" value="Transcribed_RNA"/>
</dbReference>
<evidence type="ECO:0000256" key="2">
    <source>
        <dbReference type="ARBA" id="ARBA00009085"/>
    </source>
</evidence>
<name>A0A6B2LH68_9EUKA</name>
<dbReference type="PANTHER" id="PTHR21646">
    <property type="entry name" value="UBIQUITIN CARBOXYL-TERMINAL HYDROLASE"/>
    <property type="match status" value="1"/>
</dbReference>
<reference evidence="9" key="1">
    <citation type="journal article" date="2020" name="J. Eukaryot. Microbiol.">
        <title>De novo Sequencing, Assembly and Annotation of the Transcriptome for the Free-Living Testate Amoeba Arcella intermedia.</title>
        <authorList>
            <person name="Ribeiro G.M."/>
            <person name="Porfirio-Sousa A.L."/>
            <person name="Maurer-Alcala X.X."/>
            <person name="Katz L.A."/>
            <person name="Lahr D.J.G."/>
        </authorList>
    </citation>
    <scope>NUCLEOTIDE SEQUENCE</scope>
</reference>
<evidence type="ECO:0000256" key="1">
    <source>
        <dbReference type="ARBA" id="ARBA00000707"/>
    </source>
</evidence>
<evidence type="ECO:0000313" key="9">
    <source>
        <dbReference type="EMBL" id="NDV36383.1"/>
    </source>
</evidence>
<dbReference type="Pfam" id="PF00443">
    <property type="entry name" value="UCH"/>
    <property type="match status" value="1"/>
</dbReference>
<organism evidence="9">
    <name type="scientific">Arcella intermedia</name>
    <dbReference type="NCBI Taxonomy" id="1963864"/>
    <lineage>
        <taxon>Eukaryota</taxon>
        <taxon>Amoebozoa</taxon>
        <taxon>Tubulinea</taxon>
        <taxon>Elardia</taxon>
        <taxon>Arcellinida</taxon>
        <taxon>Sphaerothecina</taxon>
        <taxon>Arcellidae</taxon>
        <taxon>Arcella</taxon>
    </lineage>
</organism>
<dbReference type="GO" id="GO:0004843">
    <property type="term" value="F:cysteine-type deubiquitinase activity"/>
    <property type="evidence" value="ECO:0007669"/>
    <property type="project" value="UniProtKB-EC"/>
</dbReference>
<evidence type="ECO:0000256" key="4">
    <source>
        <dbReference type="ARBA" id="ARBA00022670"/>
    </source>
</evidence>
<keyword evidence="4" id="KW-0645">Protease</keyword>
<dbReference type="Gene3D" id="3.90.70.10">
    <property type="entry name" value="Cysteine proteinases"/>
    <property type="match status" value="1"/>
</dbReference>
<feature type="domain" description="USP" evidence="8">
    <location>
        <begin position="1"/>
        <end position="196"/>
    </location>
</feature>
<protein>
    <recommendedName>
        <fullName evidence="3">ubiquitinyl hydrolase 1</fullName>
        <ecNumber evidence="3">3.4.19.12</ecNumber>
    </recommendedName>
</protein>
<keyword evidence="6" id="KW-0378">Hydrolase</keyword>
<dbReference type="InterPro" id="IPR028889">
    <property type="entry name" value="USP"/>
</dbReference>
<dbReference type="AlphaFoldDB" id="A0A6B2LH68"/>
<keyword evidence="7" id="KW-0788">Thiol protease</keyword>
<evidence type="ECO:0000259" key="8">
    <source>
        <dbReference type="PROSITE" id="PS50235"/>
    </source>
</evidence>
<dbReference type="SUPFAM" id="SSF54001">
    <property type="entry name" value="Cysteine proteinases"/>
    <property type="match status" value="1"/>
</dbReference>
<dbReference type="InterPro" id="IPR050185">
    <property type="entry name" value="Ub_carboxyl-term_hydrolase"/>
</dbReference>
<dbReference type="GO" id="GO:0006508">
    <property type="term" value="P:proteolysis"/>
    <property type="evidence" value="ECO:0007669"/>
    <property type="project" value="UniProtKB-KW"/>
</dbReference>
<comment type="similarity">
    <text evidence="2">Belongs to the peptidase C19 family.</text>
</comment>
<dbReference type="EC" id="3.4.19.12" evidence="3"/>
<comment type="catalytic activity">
    <reaction evidence="1">
        <text>Thiol-dependent hydrolysis of ester, thioester, amide, peptide and isopeptide bonds formed by the C-terminal Gly of ubiquitin (a 76-residue protein attached to proteins as an intracellular targeting signal).</text>
        <dbReference type="EC" id="3.4.19.12"/>
    </reaction>
</comment>
<proteinExistence type="inferred from homology"/>
<dbReference type="InterPro" id="IPR001394">
    <property type="entry name" value="Peptidase_C19_UCH"/>
</dbReference>
<accession>A0A6B2LH68</accession>
<dbReference type="InterPro" id="IPR038765">
    <property type="entry name" value="Papain-like_cys_pep_sf"/>
</dbReference>
<evidence type="ECO:0000256" key="5">
    <source>
        <dbReference type="ARBA" id="ARBA00022786"/>
    </source>
</evidence>
<keyword evidence="5" id="KW-0833">Ubl conjugation pathway</keyword>
<evidence type="ECO:0000256" key="7">
    <source>
        <dbReference type="ARBA" id="ARBA00022807"/>
    </source>
</evidence>
<evidence type="ECO:0000256" key="6">
    <source>
        <dbReference type="ARBA" id="ARBA00022801"/>
    </source>
</evidence>
<dbReference type="PANTHER" id="PTHR21646:SF24">
    <property type="entry name" value="UBIQUITIN CARBOXYL-TERMINAL HYDROLASE"/>
    <property type="match status" value="1"/>
</dbReference>
<evidence type="ECO:0000256" key="3">
    <source>
        <dbReference type="ARBA" id="ARBA00012759"/>
    </source>
</evidence>
<sequence>MILEDGQTIAITWDSKNVNEAFLEHKSKEYLHDKTVYETSIKEKEPLSLDDCINEFLAPEVLDGDDLWFCSCCKEHQQSSKKMDLWKLPPVLIIHLKRFEQVGNKLCKIDKLVQFPIDTLDLSQYIPQGAGPQETTYELFACLNHYGQMRSGHYTAFAKNKNDKKWYCFDDGRCSVVEDVTTLQSKAAYLLFYIRKNHEPIDFSQIEQKAEVPPDPNCKLM</sequence>
<dbReference type="GO" id="GO:0016579">
    <property type="term" value="P:protein deubiquitination"/>
    <property type="evidence" value="ECO:0007669"/>
    <property type="project" value="InterPro"/>
</dbReference>